<evidence type="ECO:0000313" key="2">
    <source>
        <dbReference type="Proteomes" id="UP000887540"/>
    </source>
</evidence>
<organism evidence="2 3">
    <name type="scientific">Acrobeloides nanus</name>
    <dbReference type="NCBI Taxonomy" id="290746"/>
    <lineage>
        <taxon>Eukaryota</taxon>
        <taxon>Metazoa</taxon>
        <taxon>Ecdysozoa</taxon>
        <taxon>Nematoda</taxon>
        <taxon>Chromadorea</taxon>
        <taxon>Rhabditida</taxon>
        <taxon>Tylenchina</taxon>
        <taxon>Cephalobomorpha</taxon>
        <taxon>Cephaloboidea</taxon>
        <taxon>Cephalobidae</taxon>
        <taxon>Acrobeloides</taxon>
    </lineage>
</organism>
<reference evidence="3" key="1">
    <citation type="submission" date="2022-11" db="UniProtKB">
        <authorList>
            <consortium name="WormBaseParasite"/>
        </authorList>
    </citation>
    <scope>IDENTIFICATION</scope>
</reference>
<proteinExistence type="predicted"/>
<keyword evidence="1" id="KW-1133">Transmembrane helix</keyword>
<evidence type="ECO:0000313" key="3">
    <source>
        <dbReference type="WBParaSite" id="ACRNAN_scaffold15377.g17938.t1"/>
    </source>
</evidence>
<accession>A0A914CXP6</accession>
<evidence type="ECO:0000256" key="1">
    <source>
        <dbReference type="SAM" id="Phobius"/>
    </source>
</evidence>
<name>A0A914CXP6_9BILA</name>
<keyword evidence="2" id="KW-1185">Reference proteome</keyword>
<dbReference type="WBParaSite" id="ACRNAN_scaffold15377.g17938.t1">
    <property type="protein sequence ID" value="ACRNAN_scaffold15377.g17938.t1"/>
    <property type="gene ID" value="ACRNAN_scaffold15377.g17938"/>
</dbReference>
<dbReference type="Proteomes" id="UP000887540">
    <property type="component" value="Unplaced"/>
</dbReference>
<protein>
    <submittedName>
        <fullName evidence="3">Uncharacterized protein</fullName>
    </submittedName>
</protein>
<keyword evidence="1" id="KW-0472">Membrane</keyword>
<feature type="transmembrane region" description="Helical" evidence="1">
    <location>
        <begin position="32"/>
        <end position="50"/>
    </location>
</feature>
<dbReference type="AlphaFoldDB" id="A0A914CXP6"/>
<keyword evidence="1" id="KW-0812">Transmembrane</keyword>
<sequence>MEEVIRLEPSTSGCDVPTCGTVSVYLIAGMEGFALLAIPASSWVIAVIYIKRTRYLMTQTTMSQTTMNLNRMLMMALLLC</sequence>